<dbReference type="Proteomes" id="UP001610432">
    <property type="component" value="Unassembled WGS sequence"/>
</dbReference>
<sequence>MTDKRHPQNKDEEEEYFYSAPSSPGSPQSPELPNGLPTKELMDRMLEYSQQSHIPLGRFNIEQSEQKQVERELPEEGQLERCEMNLPKPEPQADSPDAVPERRYTFIHQFINGQQQLEERIEQTSLRLNETLQQIQDRTDRIDAHFRDFHGEDRHRRLRARRQQRQRHQAQRDRHEQEDEIRTSLLSNATQNSRIKLHPEFENTLAHLSRRLHPLVSYTTGLTHPFFPKTILSYNLLTSDQLDSLAIHFHQVYPPKPETFRYPLPVKPWIATNGLIRDLGVDTEVKRKRFGRFIGLRGCESPTFQYSRPSNGRSIREQVELEWEKAFARAKLEEEERDIDLM</sequence>
<evidence type="ECO:0000313" key="3">
    <source>
        <dbReference type="Proteomes" id="UP001610432"/>
    </source>
</evidence>
<name>A0ABR4LZM3_9EURO</name>
<reference evidence="2 3" key="1">
    <citation type="submission" date="2024-07" db="EMBL/GenBank/DDBJ databases">
        <title>Section-level genome sequencing and comparative genomics of Aspergillus sections Usti and Cavernicolus.</title>
        <authorList>
            <consortium name="Lawrence Berkeley National Laboratory"/>
            <person name="Nybo J.L."/>
            <person name="Vesth T.C."/>
            <person name="Theobald S."/>
            <person name="Frisvad J.C."/>
            <person name="Larsen T.O."/>
            <person name="Kjaerboelling I."/>
            <person name="Rothschild-Mancinelli K."/>
            <person name="Lyhne E.K."/>
            <person name="Kogle M.E."/>
            <person name="Barry K."/>
            <person name="Clum A."/>
            <person name="Na H."/>
            <person name="Ledsgaard L."/>
            <person name="Lin J."/>
            <person name="Lipzen A."/>
            <person name="Kuo A."/>
            <person name="Riley R."/>
            <person name="Mondo S."/>
            <person name="Labutti K."/>
            <person name="Haridas S."/>
            <person name="Pangalinan J."/>
            <person name="Salamov A.A."/>
            <person name="Simmons B.A."/>
            <person name="Magnuson J.K."/>
            <person name="Chen J."/>
            <person name="Drula E."/>
            <person name="Henrissat B."/>
            <person name="Wiebenga A."/>
            <person name="Lubbers R.J."/>
            <person name="Gomes A.C."/>
            <person name="Macurrencykelacurrency M.R."/>
            <person name="Stajich J."/>
            <person name="Grigoriev I.V."/>
            <person name="Mortensen U.H."/>
            <person name="De Vries R.P."/>
            <person name="Baker S.E."/>
            <person name="Andersen M.R."/>
        </authorList>
    </citation>
    <scope>NUCLEOTIDE SEQUENCE [LARGE SCALE GENOMIC DNA]</scope>
    <source>
        <strain evidence="2 3">CBS 449.75</strain>
    </source>
</reference>
<dbReference type="EMBL" id="JBFXLQ010000007">
    <property type="protein sequence ID" value="KAL2870003.1"/>
    <property type="molecule type" value="Genomic_DNA"/>
</dbReference>
<feature type="compositionally biased region" description="Basic and acidic residues" evidence="1">
    <location>
        <begin position="170"/>
        <end position="182"/>
    </location>
</feature>
<feature type="region of interest" description="Disordered" evidence="1">
    <location>
        <begin position="153"/>
        <end position="187"/>
    </location>
</feature>
<evidence type="ECO:0000313" key="2">
    <source>
        <dbReference type="EMBL" id="KAL2870003.1"/>
    </source>
</evidence>
<accession>A0ABR4LZM3</accession>
<gene>
    <name evidence="2" type="ORF">BJX67DRAFT_302749</name>
</gene>
<feature type="compositionally biased region" description="Basic residues" evidence="1">
    <location>
        <begin position="156"/>
        <end position="169"/>
    </location>
</feature>
<feature type="region of interest" description="Disordered" evidence="1">
    <location>
        <begin position="1"/>
        <end position="38"/>
    </location>
</feature>
<organism evidence="2 3">
    <name type="scientific">Aspergillus lucknowensis</name>
    <dbReference type="NCBI Taxonomy" id="176173"/>
    <lineage>
        <taxon>Eukaryota</taxon>
        <taxon>Fungi</taxon>
        <taxon>Dikarya</taxon>
        <taxon>Ascomycota</taxon>
        <taxon>Pezizomycotina</taxon>
        <taxon>Eurotiomycetes</taxon>
        <taxon>Eurotiomycetidae</taxon>
        <taxon>Eurotiales</taxon>
        <taxon>Aspergillaceae</taxon>
        <taxon>Aspergillus</taxon>
        <taxon>Aspergillus subgen. Nidulantes</taxon>
    </lineage>
</organism>
<feature type="compositionally biased region" description="Low complexity" evidence="1">
    <location>
        <begin position="19"/>
        <end position="33"/>
    </location>
</feature>
<comment type="caution">
    <text evidence="2">The sequence shown here is derived from an EMBL/GenBank/DDBJ whole genome shotgun (WGS) entry which is preliminary data.</text>
</comment>
<keyword evidence="3" id="KW-1185">Reference proteome</keyword>
<protein>
    <submittedName>
        <fullName evidence="2">Uncharacterized protein</fullName>
    </submittedName>
</protein>
<dbReference type="RefSeq" id="XP_070888982.1">
    <property type="nucleotide sequence ID" value="XM_071027004.1"/>
</dbReference>
<dbReference type="GeneID" id="98142076"/>
<evidence type="ECO:0000256" key="1">
    <source>
        <dbReference type="SAM" id="MobiDB-lite"/>
    </source>
</evidence>
<proteinExistence type="predicted"/>
<feature type="compositionally biased region" description="Basic and acidic residues" evidence="1">
    <location>
        <begin position="1"/>
        <end position="10"/>
    </location>
</feature>